<proteinExistence type="predicted"/>
<dbReference type="Proteomes" id="UP000239576">
    <property type="component" value="Unassembled WGS sequence"/>
</dbReference>
<protein>
    <recommendedName>
        <fullName evidence="3">DUF2281 domain-containing protein</fullName>
    </recommendedName>
</protein>
<accession>A0A2T1DV34</accession>
<name>A0A2T1DV34_9CYAN</name>
<reference evidence="2" key="1">
    <citation type="submission" date="2018-02" db="EMBL/GenBank/DDBJ databases">
        <authorList>
            <person name="Moore K."/>
            <person name="Momper L."/>
        </authorList>
    </citation>
    <scope>NUCLEOTIDE SEQUENCE [LARGE SCALE GENOMIC DNA]</scope>
    <source>
        <strain evidence="2">ULC18</strain>
    </source>
</reference>
<evidence type="ECO:0008006" key="3">
    <source>
        <dbReference type="Google" id="ProtNLM"/>
    </source>
</evidence>
<dbReference type="OrthoDB" id="9813823at2"/>
<evidence type="ECO:0000313" key="2">
    <source>
        <dbReference type="Proteomes" id="UP000239576"/>
    </source>
</evidence>
<dbReference type="EMBL" id="PVWK01000148">
    <property type="protein sequence ID" value="PSB24355.1"/>
    <property type="molecule type" value="Genomic_DNA"/>
</dbReference>
<evidence type="ECO:0000313" key="1">
    <source>
        <dbReference type="EMBL" id="PSB24355.1"/>
    </source>
</evidence>
<sequence length="74" mass="8488">MTARDQLLKELDQTPDVLIEEILDFCLFLRQRQHAKAPQKPSAAQILDAIADLPLEGKTNAFSWQDHDQVLYPQ</sequence>
<organism evidence="1 2">
    <name type="scientific">Stenomitos frigidus ULC18</name>
    <dbReference type="NCBI Taxonomy" id="2107698"/>
    <lineage>
        <taxon>Bacteria</taxon>
        <taxon>Bacillati</taxon>
        <taxon>Cyanobacteriota</taxon>
        <taxon>Cyanophyceae</taxon>
        <taxon>Leptolyngbyales</taxon>
        <taxon>Leptolyngbyaceae</taxon>
        <taxon>Stenomitos</taxon>
    </lineage>
</organism>
<dbReference type="AlphaFoldDB" id="A0A2T1DV34"/>
<keyword evidence="2" id="KW-1185">Reference proteome</keyword>
<dbReference type="RefSeq" id="WP_106260115.1">
    <property type="nucleotide sequence ID" value="NZ_CAWNSW010000028.1"/>
</dbReference>
<gene>
    <name evidence="1" type="ORF">C7B82_27520</name>
</gene>
<reference evidence="1 2" key="2">
    <citation type="submission" date="2018-03" db="EMBL/GenBank/DDBJ databases">
        <title>The ancient ancestry and fast evolution of plastids.</title>
        <authorList>
            <person name="Moore K.R."/>
            <person name="Magnabosco C."/>
            <person name="Momper L."/>
            <person name="Gold D.A."/>
            <person name="Bosak T."/>
            <person name="Fournier G.P."/>
        </authorList>
    </citation>
    <scope>NUCLEOTIDE SEQUENCE [LARGE SCALE GENOMIC DNA]</scope>
    <source>
        <strain evidence="1 2">ULC18</strain>
    </source>
</reference>
<comment type="caution">
    <text evidence="1">The sequence shown here is derived from an EMBL/GenBank/DDBJ whole genome shotgun (WGS) entry which is preliminary data.</text>
</comment>